<keyword evidence="1 9" id="KW-0540">Nuclease</keyword>
<dbReference type="InterPro" id="IPR042206">
    <property type="entry name" value="CRISPR-assoc_Cas1_C"/>
</dbReference>
<keyword evidence="5 9" id="KW-0460">Magnesium</keyword>
<keyword evidence="2 9" id="KW-0479">Metal-binding</keyword>
<dbReference type="EMBL" id="KM527020">
    <property type="protein sequence ID" value="AIZ06521.1"/>
    <property type="molecule type" value="Genomic_DNA"/>
</dbReference>
<dbReference type="Gene3D" id="1.20.120.920">
    <property type="entry name" value="CRISPR-associated endonuclease Cas1, C-terminal domain"/>
    <property type="match status" value="1"/>
</dbReference>
<organism evidence="10">
    <name type="scientific">Salinispora pacifica</name>
    <dbReference type="NCBI Taxonomy" id="351187"/>
    <lineage>
        <taxon>Bacteria</taxon>
        <taxon>Bacillati</taxon>
        <taxon>Actinomycetota</taxon>
        <taxon>Actinomycetes</taxon>
        <taxon>Micromonosporales</taxon>
        <taxon>Micromonosporaceae</taxon>
        <taxon>Salinispora</taxon>
    </lineage>
</organism>
<evidence type="ECO:0000256" key="5">
    <source>
        <dbReference type="ARBA" id="ARBA00022842"/>
    </source>
</evidence>
<feature type="binding site" evidence="9">
    <location>
        <position position="233"/>
    </location>
    <ligand>
        <name>Mn(2+)</name>
        <dbReference type="ChEBI" id="CHEBI:29035"/>
    </ligand>
</feature>
<comment type="function">
    <text evidence="9">CRISPR (clustered regularly interspaced short palindromic repeat), is an adaptive immune system that provides protection against mobile genetic elements (viruses, transposable elements and conjugative plasmids). CRISPR clusters contain spacers, sequences complementary to antecedent mobile elements, and target invading nucleic acids. CRISPR clusters are transcribed and processed into CRISPR RNA (crRNA). Acts as a dsDNA endonuclease. Involved in the integration of spacer DNA into the CRISPR cassette.</text>
</comment>
<evidence type="ECO:0000256" key="9">
    <source>
        <dbReference type="HAMAP-Rule" id="MF_01470"/>
    </source>
</evidence>
<accession>A0A0A7HJX3</accession>
<evidence type="ECO:0000256" key="1">
    <source>
        <dbReference type="ARBA" id="ARBA00022722"/>
    </source>
</evidence>
<dbReference type="HAMAP" id="MF_01470">
    <property type="entry name" value="Cas1"/>
    <property type="match status" value="1"/>
</dbReference>
<keyword evidence="4 9" id="KW-0378">Hydrolase</keyword>
<dbReference type="GO" id="GO:0003677">
    <property type="term" value="F:DNA binding"/>
    <property type="evidence" value="ECO:0007669"/>
    <property type="project" value="UniProtKB-KW"/>
</dbReference>
<comment type="similarity">
    <text evidence="9">Belongs to the CRISPR-associated endonuclease Cas1 family.</text>
</comment>
<keyword evidence="3 9" id="KW-0255">Endonuclease</keyword>
<evidence type="ECO:0000313" key="10">
    <source>
        <dbReference type="EMBL" id="AIZ06521.1"/>
    </source>
</evidence>
<dbReference type="GO" id="GO:0051607">
    <property type="term" value="P:defense response to virus"/>
    <property type="evidence" value="ECO:0007669"/>
    <property type="project" value="UniProtKB-UniRule"/>
</dbReference>
<sequence>MPAASRTYWLTTACRIRRQDQSLVIERETGDKVHIPITDVRDIVACSTVDINTAVVSLFNRHRVNLHFLSHYGDYAGSLLTSDTSTSGETVIAQAKLATDPHASLPIARDLVIATAFNVRRVVDRDLLDKPYDTLKTSVRVAESSSQLMGAEGTFRRSAWQVLDTRLPEWLQLSGRHRRPPRNAGNAFISYVNGIVYARVLTALRLTPLHTGIAFLHSTMERQRHSLVLDLAEVFKPLFAERLLLRLAGRDQLKPHHFDSDVNQAMLSENGRKLVVQTVRDELAKTVQHRSLGRKVAYDELLYLEALRLARYCLEREPYKPFRIWW</sequence>
<dbReference type="EC" id="3.1.-.-" evidence="9"/>
<evidence type="ECO:0000256" key="6">
    <source>
        <dbReference type="ARBA" id="ARBA00023118"/>
    </source>
</evidence>
<dbReference type="PANTHER" id="PTHR43219:SF2">
    <property type="entry name" value="CRISPR-ASSOCIATED ENDONUCLEASE CAS1"/>
    <property type="match status" value="1"/>
</dbReference>
<dbReference type="GO" id="GO:0016787">
    <property type="term" value="F:hydrolase activity"/>
    <property type="evidence" value="ECO:0007669"/>
    <property type="project" value="UniProtKB-KW"/>
</dbReference>
<comment type="subunit">
    <text evidence="9">Homodimer, forms a heterotetramer with a Cas2 homodimer.</text>
</comment>
<dbReference type="AlphaFoldDB" id="A0A0A7HJX3"/>
<dbReference type="Gene3D" id="3.100.10.20">
    <property type="entry name" value="CRISPR-associated endonuclease Cas1, N-terminal domain"/>
    <property type="match status" value="1"/>
</dbReference>
<evidence type="ECO:0000256" key="8">
    <source>
        <dbReference type="ARBA" id="ARBA00023211"/>
    </source>
</evidence>
<evidence type="ECO:0000256" key="3">
    <source>
        <dbReference type="ARBA" id="ARBA00022759"/>
    </source>
</evidence>
<feature type="binding site" evidence="9">
    <location>
        <position position="152"/>
    </location>
    <ligand>
        <name>Mn(2+)</name>
        <dbReference type="ChEBI" id="CHEBI:29035"/>
    </ligand>
</feature>
<dbReference type="InterPro" id="IPR042211">
    <property type="entry name" value="CRISPR-assoc_Cas1_N"/>
</dbReference>
<dbReference type="Pfam" id="PF01867">
    <property type="entry name" value="Cas_Cas1"/>
    <property type="match status" value="1"/>
</dbReference>
<evidence type="ECO:0000256" key="2">
    <source>
        <dbReference type="ARBA" id="ARBA00022723"/>
    </source>
</evidence>
<dbReference type="InterPro" id="IPR019858">
    <property type="entry name" value="CRISPR-assoc_Cas1_HMARI/TNEAP"/>
</dbReference>
<dbReference type="GO" id="GO:0043571">
    <property type="term" value="P:maintenance of CRISPR repeat elements"/>
    <property type="evidence" value="ECO:0007669"/>
    <property type="project" value="UniProtKB-UniRule"/>
</dbReference>
<proteinExistence type="inferred from homology"/>
<dbReference type="GO" id="GO:0046872">
    <property type="term" value="F:metal ion binding"/>
    <property type="evidence" value="ECO:0007669"/>
    <property type="project" value="UniProtKB-UniRule"/>
</dbReference>
<comment type="cofactor">
    <cofactor evidence="9">
        <name>Mg(2+)</name>
        <dbReference type="ChEBI" id="CHEBI:18420"/>
    </cofactor>
    <cofactor evidence="9">
        <name>Mn(2+)</name>
        <dbReference type="ChEBI" id="CHEBI:29035"/>
    </cofactor>
</comment>
<feature type="binding site" evidence="9">
    <location>
        <position position="217"/>
    </location>
    <ligand>
        <name>Mn(2+)</name>
        <dbReference type="ChEBI" id="CHEBI:29035"/>
    </ligand>
</feature>
<dbReference type="NCBIfam" id="TIGR03641">
    <property type="entry name" value="cas1_HMARI"/>
    <property type="match status" value="1"/>
</dbReference>
<gene>
    <name evidence="9 10" type="primary">cas1</name>
</gene>
<keyword evidence="7 9" id="KW-0238">DNA-binding</keyword>
<dbReference type="NCBIfam" id="TIGR00287">
    <property type="entry name" value="cas1"/>
    <property type="match status" value="1"/>
</dbReference>
<protein>
    <recommendedName>
        <fullName evidence="9">CRISPR-associated endonuclease Cas1</fullName>
        <ecNumber evidence="9">3.1.-.-</ecNumber>
    </recommendedName>
</protein>
<dbReference type="InterPro" id="IPR002729">
    <property type="entry name" value="CRISPR-assoc_Cas1"/>
</dbReference>
<keyword evidence="8 9" id="KW-0464">Manganese</keyword>
<evidence type="ECO:0000256" key="7">
    <source>
        <dbReference type="ARBA" id="ARBA00023125"/>
    </source>
</evidence>
<keyword evidence="6 9" id="KW-0051">Antiviral defense</keyword>
<evidence type="ECO:0000256" key="4">
    <source>
        <dbReference type="ARBA" id="ARBA00022801"/>
    </source>
</evidence>
<dbReference type="PANTHER" id="PTHR43219">
    <property type="entry name" value="CRISPR-ASSOCIATED ENDONUCLEASE CAS1"/>
    <property type="match status" value="1"/>
</dbReference>
<name>A0A0A7HJX3_SALPI</name>
<reference evidence="10" key="1">
    <citation type="journal article" date="2014" name="BMC Genomics">
        <title>CRISPR-Cas systems in the marine actinomycete Salinispora: linkages with phage defense, microdiversity and biogeography.</title>
        <authorList>
            <person name="Wietz M."/>
            <person name="Millan-Aguinaga N."/>
            <person name="Jensen P.R."/>
        </authorList>
    </citation>
    <scope>NUCLEOTIDE SEQUENCE</scope>
    <source>
        <strain evidence="10">DSM 45544</strain>
    </source>
</reference>
<dbReference type="GO" id="GO:0004520">
    <property type="term" value="F:DNA endonuclease activity"/>
    <property type="evidence" value="ECO:0007669"/>
    <property type="project" value="InterPro"/>
</dbReference>